<dbReference type="Proteomes" id="UP000689129">
    <property type="component" value="Unassembled WGS sequence"/>
</dbReference>
<dbReference type="OrthoDB" id="5959761at2759"/>
<proteinExistence type="inferred from homology"/>
<accession>A0A8I2Z4P2</accession>
<dbReference type="PANTHER" id="PTHR10279">
    <property type="entry name" value="ORNITHINE DECARBOXYLASE ANTIZYME"/>
    <property type="match status" value="1"/>
</dbReference>
<dbReference type="Pfam" id="PF02100">
    <property type="entry name" value="ODC_AZ"/>
    <property type="match status" value="1"/>
</dbReference>
<reference evidence="6" key="1">
    <citation type="journal article" date="2021" name="Mol. Plant Pathol.">
        <title>A 20-kb lineage-specific genomic region tames virulence in pathogenic amphidiploid Verticillium longisporum.</title>
        <authorList>
            <person name="Harting R."/>
            <person name="Starke J."/>
            <person name="Kusch H."/>
            <person name="Poggeler S."/>
            <person name="Maurus I."/>
            <person name="Schluter R."/>
            <person name="Landesfeind M."/>
            <person name="Bulla I."/>
            <person name="Nowrousian M."/>
            <person name="de Jonge R."/>
            <person name="Stahlhut G."/>
            <person name="Hoff K.J."/>
            <person name="Asshauer K.P."/>
            <person name="Thurmer A."/>
            <person name="Stanke M."/>
            <person name="Daniel R."/>
            <person name="Morgenstern B."/>
            <person name="Thomma B.P.H.J."/>
            <person name="Kronstad J.W."/>
            <person name="Braus-Stromeyer S.A."/>
            <person name="Braus G.H."/>
        </authorList>
    </citation>
    <scope>NUCLEOTIDE SEQUENCE</scope>
    <source>
        <strain evidence="6">Vl32</strain>
    </source>
</reference>
<dbReference type="GO" id="GO:0005634">
    <property type="term" value="C:nucleus"/>
    <property type="evidence" value="ECO:0007669"/>
    <property type="project" value="TreeGrafter"/>
</dbReference>
<protein>
    <recommendedName>
        <fullName evidence="8">Ornithine decarboxylase antizyme</fullName>
    </recommendedName>
</protein>
<sequence length="297" mass="31936">MSPMKNNNNQSSSNHGEVVVRQANVLASCYIVDTAGLLKGLHPGLPGQSGIPEVPSSGIPSPPSSPPLAAITASNELALLPKTRKRGSASSSSSSKRSRRGGAALSIREECERFFCERMSAVFQGERNADAKASGLMGVHALLPTPPNDNPDASYFGGRDGFAAAKTQHGVQRHDDDLAGSGTVVTAWLEIWDFAGGASFRAFVGDDGLERSLFVFFDGNVVGVDLKKALMALIELADTPLDCQHLVVCLDRRIEERDAKSLMKSLQWVGFELTTLDNWAKDLDVTSKEWLFMGMEL</sequence>
<evidence type="ECO:0000313" key="6">
    <source>
        <dbReference type="EMBL" id="KAG7111005.1"/>
    </source>
</evidence>
<organism evidence="6 7">
    <name type="scientific">Verticillium longisporum</name>
    <name type="common">Verticillium dahliae var. longisporum</name>
    <dbReference type="NCBI Taxonomy" id="100787"/>
    <lineage>
        <taxon>Eukaryota</taxon>
        <taxon>Fungi</taxon>
        <taxon>Dikarya</taxon>
        <taxon>Ascomycota</taxon>
        <taxon>Pezizomycotina</taxon>
        <taxon>Sordariomycetes</taxon>
        <taxon>Hypocreomycetidae</taxon>
        <taxon>Glomerellales</taxon>
        <taxon>Plectosphaerellaceae</taxon>
        <taxon>Verticillium</taxon>
    </lineage>
</organism>
<dbReference type="AlphaFoldDB" id="A0A8I2Z4P2"/>
<comment type="function">
    <text evidence="1">Ornithine decarboxylase (ODC) antizyme protein that negatively regulates ODC activity and intracellular polyamine biosynthesis in response to increased intracellular polyamine levels. Binds to ODC monomers, inhibiting the assembly of the functional ODC homodimer, and targets the monomers for ubiquitin-independent proteolytic destruction by the 26S proteasome.</text>
</comment>
<evidence type="ECO:0008006" key="8">
    <source>
        <dbReference type="Google" id="ProtNLM"/>
    </source>
</evidence>
<dbReference type="PANTHER" id="PTHR10279:SF10">
    <property type="entry name" value="ORNITHINE DECARBOXYLASE ANTIZYME"/>
    <property type="match status" value="1"/>
</dbReference>
<feature type="region of interest" description="Disordered" evidence="5">
    <location>
        <begin position="48"/>
        <end position="102"/>
    </location>
</feature>
<evidence type="ECO:0000313" key="7">
    <source>
        <dbReference type="Proteomes" id="UP000689129"/>
    </source>
</evidence>
<feature type="compositionally biased region" description="Low complexity" evidence="5">
    <location>
        <begin position="48"/>
        <end position="59"/>
    </location>
</feature>
<comment type="similarity">
    <text evidence="2">Belongs to the ODC antizyme family.</text>
</comment>
<dbReference type="EMBL" id="JAEMWZ010000564">
    <property type="protein sequence ID" value="KAG7111005.1"/>
    <property type="molecule type" value="Genomic_DNA"/>
</dbReference>
<dbReference type="InterPro" id="IPR002993">
    <property type="entry name" value="ODC_AZ"/>
</dbReference>
<evidence type="ECO:0000256" key="5">
    <source>
        <dbReference type="SAM" id="MobiDB-lite"/>
    </source>
</evidence>
<gene>
    <name evidence="6" type="ORF">HYQ45_017313</name>
</gene>
<dbReference type="GO" id="GO:0005737">
    <property type="term" value="C:cytoplasm"/>
    <property type="evidence" value="ECO:0007669"/>
    <property type="project" value="TreeGrafter"/>
</dbReference>
<dbReference type="GO" id="GO:0008073">
    <property type="term" value="F:ornithine decarboxylase inhibitor activity"/>
    <property type="evidence" value="ECO:0007669"/>
    <property type="project" value="InterPro"/>
</dbReference>
<dbReference type="GO" id="GO:0075523">
    <property type="term" value="P:viral translational frameshifting"/>
    <property type="evidence" value="ECO:0007669"/>
    <property type="project" value="UniProtKB-KW"/>
</dbReference>
<evidence type="ECO:0000256" key="3">
    <source>
        <dbReference type="ARBA" id="ARBA00011486"/>
    </source>
</evidence>
<name>A0A8I2Z4P2_VERLO</name>
<comment type="subunit">
    <text evidence="3">Interacts with ODC and thereby sterically blocks ODC homodimerization.</text>
</comment>
<comment type="caution">
    <text evidence="6">The sequence shown here is derived from an EMBL/GenBank/DDBJ whole genome shotgun (WGS) entry which is preliminary data.</text>
</comment>
<dbReference type="GO" id="GO:0045732">
    <property type="term" value="P:positive regulation of protein catabolic process"/>
    <property type="evidence" value="ECO:0007669"/>
    <property type="project" value="TreeGrafter"/>
</dbReference>
<keyword evidence="4" id="KW-0688">Ribosomal frameshifting</keyword>
<evidence type="ECO:0000256" key="4">
    <source>
        <dbReference type="ARBA" id="ARBA00022758"/>
    </source>
</evidence>
<evidence type="ECO:0000256" key="2">
    <source>
        <dbReference type="ARBA" id="ARBA00008796"/>
    </source>
</evidence>
<evidence type="ECO:0000256" key="1">
    <source>
        <dbReference type="ARBA" id="ARBA00002307"/>
    </source>
</evidence>